<dbReference type="AlphaFoldDB" id="A0A6J1MYA6"/>
<dbReference type="SMART" id="SM00595">
    <property type="entry name" value="MADF"/>
    <property type="match status" value="1"/>
</dbReference>
<dbReference type="PANTHER" id="PTHR12243">
    <property type="entry name" value="MADF DOMAIN TRANSCRIPTION FACTOR"/>
    <property type="match status" value="1"/>
</dbReference>
<accession>A0A6J1MYA6</accession>
<evidence type="ECO:0000259" key="3">
    <source>
        <dbReference type="PROSITE" id="PS51031"/>
    </source>
</evidence>
<dbReference type="GO" id="GO:0006357">
    <property type="term" value="P:regulation of transcription by RNA polymerase II"/>
    <property type="evidence" value="ECO:0007669"/>
    <property type="project" value="TreeGrafter"/>
</dbReference>
<dbReference type="Pfam" id="PF10545">
    <property type="entry name" value="MADF_DNA_bdg"/>
    <property type="match status" value="1"/>
</dbReference>
<organism evidence="4 5">
    <name type="scientific">Bicyclus anynana</name>
    <name type="common">Squinting bush brown butterfly</name>
    <dbReference type="NCBI Taxonomy" id="110368"/>
    <lineage>
        <taxon>Eukaryota</taxon>
        <taxon>Metazoa</taxon>
        <taxon>Ecdysozoa</taxon>
        <taxon>Arthropoda</taxon>
        <taxon>Hexapoda</taxon>
        <taxon>Insecta</taxon>
        <taxon>Pterygota</taxon>
        <taxon>Neoptera</taxon>
        <taxon>Endopterygota</taxon>
        <taxon>Lepidoptera</taxon>
        <taxon>Glossata</taxon>
        <taxon>Ditrysia</taxon>
        <taxon>Papilionoidea</taxon>
        <taxon>Nymphalidae</taxon>
        <taxon>Satyrinae</taxon>
        <taxon>Satyrini</taxon>
        <taxon>Mycalesina</taxon>
        <taxon>Bicyclus</taxon>
    </lineage>
</organism>
<dbReference type="InterPro" id="IPR004210">
    <property type="entry name" value="BESS_motif"/>
</dbReference>
<keyword evidence="1" id="KW-0539">Nucleus</keyword>
<feature type="domain" description="MADF" evidence="2">
    <location>
        <begin position="6"/>
        <end position="93"/>
    </location>
</feature>
<dbReference type="InterPro" id="IPR006578">
    <property type="entry name" value="MADF-dom"/>
</dbReference>
<dbReference type="KEGG" id="bany:112046946"/>
<dbReference type="RefSeq" id="XP_023939579.2">
    <property type="nucleotide sequence ID" value="XM_024083811.2"/>
</dbReference>
<evidence type="ECO:0000259" key="2">
    <source>
        <dbReference type="PROSITE" id="PS51029"/>
    </source>
</evidence>
<dbReference type="PANTHER" id="PTHR12243:SF60">
    <property type="entry name" value="SI:CH211-15D5.12-RELATED"/>
    <property type="match status" value="1"/>
</dbReference>
<proteinExistence type="predicted"/>
<dbReference type="PROSITE" id="PS51031">
    <property type="entry name" value="BESS"/>
    <property type="match status" value="1"/>
</dbReference>
<sequence length="241" mass="28163">MDPCLNLVQLVEKYPCIYNNTLPDYSRKDVVDKAWAEIAESMDWPVTSCQSKWKNMRNGFVRSIKLAPDGSSKNQRKMYYLHNEMQFLVPFVKVSVYSEEHESRSPQHTEEFYSPFDDESCNEESILSPAPVTKAFKKPKRRRVEPEIEWSKEKEYNKGDSRKMFLFSLLPDVETLTEKQMRDFRIKVLLLLEEVQTSPSNSTLQAHQQKYQQLRNTLDLPHSTISAVKNELAEETLTNAT</sequence>
<evidence type="ECO:0000256" key="1">
    <source>
        <dbReference type="PROSITE-ProRule" id="PRU00371"/>
    </source>
</evidence>
<dbReference type="PROSITE" id="PS51029">
    <property type="entry name" value="MADF"/>
    <property type="match status" value="1"/>
</dbReference>
<keyword evidence="4" id="KW-1185">Reference proteome</keyword>
<reference evidence="5" key="1">
    <citation type="submission" date="2025-08" db="UniProtKB">
        <authorList>
            <consortium name="RefSeq"/>
        </authorList>
    </citation>
    <scope>IDENTIFICATION</scope>
</reference>
<dbReference type="InterPro" id="IPR039353">
    <property type="entry name" value="TF_Adf1"/>
</dbReference>
<dbReference type="GO" id="GO:0005634">
    <property type="term" value="C:nucleus"/>
    <property type="evidence" value="ECO:0007669"/>
    <property type="project" value="UniProtKB-SubCell"/>
</dbReference>
<dbReference type="GO" id="GO:0005667">
    <property type="term" value="C:transcription regulator complex"/>
    <property type="evidence" value="ECO:0007669"/>
    <property type="project" value="TreeGrafter"/>
</dbReference>
<dbReference type="Pfam" id="PF02944">
    <property type="entry name" value="BESS"/>
    <property type="match status" value="1"/>
</dbReference>
<evidence type="ECO:0000313" key="4">
    <source>
        <dbReference type="Proteomes" id="UP001652582"/>
    </source>
</evidence>
<gene>
    <name evidence="5" type="primary">LOC112046946</name>
</gene>
<comment type="subcellular location">
    <subcellularLocation>
        <location evidence="1">Nucleus</location>
    </subcellularLocation>
</comment>
<dbReference type="Proteomes" id="UP001652582">
    <property type="component" value="Chromosome 6"/>
</dbReference>
<evidence type="ECO:0000313" key="5">
    <source>
        <dbReference type="RefSeq" id="XP_023939579.2"/>
    </source>
</evidence>
<dbReference type="OrthoDB" id="6147983at2759"/>
<feature type="domain" description="BESS" evidence="3">
    <location>
        <begin position="159"/>
        <end position="198"/>
    </location>
</feature>
<dbReference type="GO" id="GO:0003677">
    <property type="term" value="F:DNA binding"/>
    <property type="evidence" value="ECO:0007669"/>
    <property type="project" value="InterPro"/>
</dbReference>
<protein>
    <submittedName>
        <fullName evidence="5">Uncharacterized protein LOC112046946</fullName>
    </submittedName>
</protein>
<name>A0A6J1MYA6_BICAN</name>
<dbReference type="GeneID" id="112046946"/>